<reference evidence="2 3" key="1">
    <citation type="submission" date="2018-04" db="EMBL/GenBank/DDBJ databases">
        <title>Pseudomonas sp. nov., isolated from mangrove soil.</title>
        <authorList>
            <person name="Chen C."/>
        </authorList>
    </citation>
    <scope>NUCLEOTIDE SEQUENCE [LARGE SCALE GENOMIC DNA]</scope>
    <source>
        <strain evidence="2 3">JCM 14246</strain>
    </source>
</reference>
<dbReference type="Proteomes" id="UP000244052">
    <property type="component" value="Unassembled WGS sequence"/>
</dbReference>
<organism evidence="2 3">
    <name type="scientific">Ectopseudomonas oleovorans</name>
    <name type="common">Pseudomonas oleovorans</name>
    <dbReference type="NCBI Taxonomy" id="301"/>
    <lineage>
        <taxon>Bacteria</taxon>
        <taxon>Pseudomonadati</taxon>
        <taxon>Pseudomonadota</taxon>
        <taxon>Gammaproteobacteria</taxon>
        <taxon>Pseudomonadales</taxon>
        <taxon>Pseudomonadaceae</taxon>
        <taxon>Ectopseudomonas</taxon>
    </lineage>
</organism>
<keyword evidence="3" id="KW-1185">Reference proteome</keyword>
<dbReference type="GO" id="GO:0003677">
    <property type="term" value="F:DNA binding"/>
    <property type="evidence" value="ECO:0007669"/>
    <property type="project" value="InterPro"/>
</dbReference>
<dbReference type="EMBL" id="QASO01000142">
    <property type="protein sequence ID" value="PTU75593.1"/>
    <property type="molecule type" value="Genomic_DNA"/>
</dbReference>
<dbReference type="Pfam" id="PF13560">
    <property type="entry name" value="HTH_31"/>
    <property type="match status" value="1"/>
</dbReference>
<feature type="domain" description="HTH cro/C1-type" evidence="1">
    <location>
        <begin position="33"/>
        <end position="90"/>
    </location>
</feature>
<dbReference type="AlphaFoldDB" id="A0A2T5PCZ0"/>
<dbReference type="Gene3D" id="1.10.260.40">
    <property type="entry name" value="lambda repressor-like DNA-binding domains"/>
    <property type="match status" value="1"/>
</dbReference>
<dbReference type="InterPro" id="IPR001387">
    <property type="entry name" value="Cro/C1-type_HTH"/>
</dbReference>
<dbReference type="SMART" id="SM00530">
    <property type="entry name" value="HTH_XRE"/>
    <property type="match status" value="1"/>
</dbReference>
<dbReference type="SUPFAM" id="SSF47413">
    <property type="entry name" value="lambda repressor-like DNA-binding domains"/>
    <property type="match status" value="1"/>
</dbReference>
<dbReference type="PROSITE" id="PS50943">
    <property type="entry name" value="HTH_CROC1"/>
    <property type="match status" value="1"/>
</dbReference>
<accession>A0A2T5PCZ0</accession>
<evidence type="ECO:0000313" key="2">
    <source>
        <dbReference type="EMBL" id="PTU75593.1"/>
    </source>
</evidence>
<evidence type="ECO:0000313" key="3">
    <source>
        <dbReference type="Proteomes" id="UP000244052"/>
    </source>
</evidence>
<evidence type="ECO:0000259" key="1">
    <source>
        <dbReference type="PROSITE" id="PS50943"/>
    </source>
</evidence>
<dbReference type="CDD" id="cd00093">
    <property type="entry name" value="HTH_XRE"/>
    <property type="match status" value="1"/>
</dbReference>
<comment type="caution">
    <text evidence="2">The sequence shown here is derived from an EMBL/GenBank/DDBJ whole genome shotgun (WGS) entry which is preliminary data.</text>
</comment>
<name>A0A2T5PCZ0_ECTOL</name>
<sequence>MPDDYSGIRCASLGKLPTRQEQAVLAKAVGARLREAREFAGMSQVYAAKQLGYSNSSKLAKIEGGKDSSQIPIWVIKRSARLYDVSIDYLLGNTETMERSDVDHAALRELNALMLADTERQRLRDAVALCGLRQRVVTVERLVGLMAEQITEADRARARVEQSEEWQEVRGGSRWASATEQAASTARTAVRSLKQLHLEASMARLDTLQFNLILE</sequence>
<gene>
    <name evidence="2" type="ORF">DBO86_25480</name>
</gene>
<dbReference type="InterPro" id="IPR010982">
    <property type="entry name" value="Lambda_DNA-bd_dom_sf"/>
</dbReference>
<protein>
    <recommendedName>
        <fullName evidence="1">HTH cro/C1-type domain-containing protein</fullName>
    </recommendedName>
</protein>
<proteinExistence type="predicted"/>
<dbReference type="RefSeq" id="WP_108235220.1">
    <property type="nucleotide sequence ID" value="NZ_QASO01000142.1"/>
</dbReference>